<dbReference type="GO" id="GO:0006526">
    <property type="term" value="P:L-arginine biosynthetic process"/>
    <property type="evidence" value="ECO:0007669"/>
    <property type="project" value="TreeGrafter"/>
</dbReference>
<name>A0A3N0HYC7_9FIRM</name>
<dbReference type="InterPro" id="IPR002933">
    <property type="entry name" value="Peptidase_M20"/>
</dbReference>
<keyword evidence="8" id="KW-0482">Metalloprotease</keyword>
<evidence type="ECO:0000313" key="10">
    <source>
        <dbReference type="EMBL" id="RNM29132.1"/>
    </source>
</evidence>
<dbReference type="InterPro" id="IPR011650">
    <property type="entry name" value="Peptidase_M20_dimer"/>
</dbReference>
<evidence type="ECO:0000256" key="8">
    <source>
        <dbReference type="ARBA" id="ARBA00023049"/>
    </source>
</evidence>
<dbReference type="GO" id="GO:0008777">
    <property type="term" value="F:acetylornithine deacetylase activity"/>
    <property type="evidence" value="ECO:0007669"/>
    <property type="project" value="TreeGrafter"/>
</dbReference>
<dbReference type="Pfam" id="PF07687">
    <property type="entry name" value="M20_dimer"/>
    <property type="match status" value="1"/>
</dbReference>
<dbReference type="Pfam" id="PF01546">
    <property type="entry name" value="Peptidase_M20"/>
    <property type="match status" value="1"/>
</dbReference>
<dbReference type="NCBIfam" id="TIGR01887">
    <property type="entry name" value="dipeptidaselike"/>
    <property type="match status" value="1"/>
</dbReference>
<keyword evidence="3" id="KW-0645">Protease</keyword>
<evidence type="ECO:0000256" key="1">
    <source>
        <dbReference type="ARBA" id="ARBA00001947"/>
    </source>
</evidence>
<evidence type="ECO:0000256" key="5">
    <source>
        <dbReference type="ARBA" id="ARBA00022801"/>
    </source>
</evidence>
<dbReference type="PANTHER" id="PTHR43808:SF31">
    <property type="entry name" value="N-ACETYL-L-CITRULLINE DEACETYLASE"/>
    <property type="match status" value="1"/>
</dbReference>
<dbReference type="InterPro" id="IPR010964">
    <property type="entry name" value="M20A_pepV-rel"/>
</dbReference>
<protein>
    <submittedName>
        <fullName evidence="10">M20 family peptidase</fullName>
    </submittedName>
</protein>
<sequence length="398" mass="43863">MIDALKQLIAIPSVSQTEYTKDALRYVLTLCKGFGFRVFDGGSYGYAEIGEGEEMMGIIGHLDVVPAGLGWDTDPFTATIKDGQIIGRGVMDDKGPMMAAIYAMKDVKEGDKHLNKRVRIIFGTCEEVGEWEDIEAYKEKEELPTFGFTPDADFPAIYGEKGLLQTEWHTPLKKSGFQSVSGGEAPNMVPAWAKAQLDDGTVIEAKGKSAHGSTPEDGVNAITKLMEQATGPLADFYREKIDMHGNKLHLDLWDEQSGALTLNVGKVEVKGKDVVLSVDIRYPVTYKEADVMKILKQEVEPGMHIVRIGGRGPIYMDKNGPIITKMLEAYREITHDNAEPLVIGGGTYARAMDHIVAFGPVFPGVELTEHQANERINIADLEKARKIYRLTIEKLATD</sequence>
<dbReference type="InterPro" id="IPR036264">
    <property type="entry name" value="Bact_exopeptidase_dim_dom"/>
</dbReference>
<dbReference type="GO" id="GO:0016805">
    <property type="term" value="F:dipeptidase activity"/>
    <property type="evidence" value="ECO:0007669"/>
    <property type="project" value="UniProtKB-KW"/>
</dbReference>
<dbReference type="OrthoDB" id="9761532at2"/>
<organism evidence="10 11">
    <name type="scientific">Absicoccus porci</name>
    <dbReference type="NCBI Taxonomy" id="2486576"/>
    <lineage>
        <taxon>Bacteria</taxon>
        <taxon>Bacillati</taxon>
        <taxon>Bacillota</taxon>
        <taxon>Erysipelotrichia</taxon>
        <taxon>Erysipelotrichales</taxon>
        <taxon>Erysipelotrichaceae</taxon>
        <taxon>Absicoccus</taxon>
    </lineage>
</organism>
<accession>A0A3N0HYC7</accession>
<evidence type="ECO:0000256" key="7">
    <source>
        <dbReference type="ARBA" id="ARBA00022997"/>
    </source>
</evidence>
<comment type="cofactor">
    <cofactor evidence="1">
        <name>Zn(2+)</name>
        <dbReference type="ChEBI" id="CHEBI:29105"/>
    </cofactor>
</comment>
<evidence type="ECO:0000256" key="2">
    <source>
        <dbReference type="ARBA" id="ARBA00006247"/>
    </source>
</evidence>
<keyword evidence="6" id="KW-0862">Zinc</keyword>
<dbReference type="AlphaFoldDB" id="A0A3N0HYC7"/>
<keyword evidence="11" id="KW-1185">Reference proteome</keyword>
<comment type="caution">
    <text evidence="10">The sequence shown here is derived from an EMBL/GenBank/DDBJ whole genome shotgun (WGS) entry which is preliminary data.</text>
</comment>
<evidence type="ECO:0000256" key="6">
    <source>
        <dbReference type="ARBA" id="ARBA00022833"/>
    </source>
</evidence>
<dbReference type="Gene3D" id="3.40.630.10">
    <property type="entry name" value="Zn peptidases"/>
    <property type="match status" value="2"/>
</dbReference>
<comment type="similarity">
    <text evidence="2">Belongs to the peptidase M20A family.</text>
</comment>
<dbReference type="Proteomes" id="UP000276568">
    <property type="component" value="Unassembled WGS sequence"/>
</dbReference>
<proteinExistence type="inferred from homology"/>
<evidence type="ECO:0000256" key="4">
    <source>
        <dbReference type="ARBA" id="ARBA00022723"/>
    </source>
</evidence>
<dbReference type="PANTHER" id="PTHR43808">
    <property type="entry name" value="ACETYLORNITHINE DEACETYLASE"/>
    <property type="match status" value="1"/>
</dbReference>
<gene>
    <name evidence="10" type="ORF">EDX97_10905</name>
</gene>
<evidence type="ECO:0000256" key="3">
    <source>
        <dbReference type="ARBA" id="ARBA00022670"/>
    </source>
</evidence>
<dbReference type="SUPFAM" id="SSF55031">
    <property type="entry name" value="Bacterial exopeptidase dimerisation domain"/>
    <property type="match status" value="1"/>
</dbReference>
<dbReference type="Gene3D" id="3.30.70.360">
    <property type="match status" value="1"/>
</dbReference>
<dbReference type="InterPro" id="IPR050072">
    <property type="entry name" value="Peptidase_M20A"/>
</dbReference>
<keyword evidence="7" id="KW-0224">Dipeptidase</keyword>
<evidence type="ECO:0000259" key="9">
    <source>
        <dbReference type="Pfam" id="PF07687"/>
    </source>
</evidence>
<feature type="domain" description="Peptidase M20 dimerisation" evidence="9">
    <location>
        <begin position="203"/>
        <end position="270"/>
    </location>
</feature>
<dbReference type="GO" id="GO:0006508">
    <property type="term" value="P:proteolysis"/>
    <property type="evidence" value="ECO:0007669"/>
    <property type="project" value="UniProtKB-KW"/>
</dbReference>
<dbReference type="RefSeq" id="WP_128521179.1">
    <property type="nucleotide sequence ID" value="NZ_CAUWBR010000018.1"/>
</dbReference>
<reference evidence="10 11" key="1">
    <citation type="submission" date="2018-11" db="EMBL/GenBank/DDBJ databases">
        <title>Clostridium sp. nov., a member of the family Erysipelotrichaceae isolated from pig faeces.</title>
        <authorList>
            <person name="Chang Y.-H."/>
        </authorList>
    </citation>
    <scope>NUCLEOTIDE SEQUENCE [LARGE SCALE GENOMIC DNA]</scope>
    <source>
        <strain evidence="10 11">YH-panp20</strain>
    </source>
</reference>
<dbReference type="SUPFAM" id="SSF53187">
    <property type="entry name" value="Zn-dependent exopeptidases"/>
    <property type="match status" value="1"/>
</dbReference>
<dbReference type="EMBL" id="RJQC01000005">
    <property type="protein sequence ID" value="RNM29132.1"/>
    <property type="molecule type" value="Genomic_DNA"/>
</dbReference>
<dbReference type="GO" id="GO:0008237">
    <property type="term" value="F:metallopeptidase activity"/>
    <property type="evidence" value="ECO:0007669"/>
    <property type="project" value="UniProtKB-KW"/>
</dbReference>
<keyword evidence="5" id="KW-0378">Hydrolase</keyword>
<dbReference type="GO" id="GO:0008270">
    <property type="term" value="F:zinc ion binding"/>
    <property type="evidence" value="ECO:0007669"/>
    <property type="project" value="InterPro"/>
</dbReference>
<evidence type="ECO:0000313" key="11">
    <source>
        <dbReference type="Proteomes" id="UP000276568"/>
    </source>
</evidence>
<keyword evidence="4" id="KW-0479">Metal-binding</keyword>